<keyword evidence="17" id="KW-1185">Reference proteome</keyword>
<evidence type="ECO:0000256" key="10">
    <source>
        <dbReference type="ARBA" id="ARBA00023180"/>
    </source>
</evidence>
<dbReference type="InterPro" id="IPR003439">
    <property type="entry name" value="ABC_transporter-like_ATP-bd"/>
</dbReference>
<feature type="transmembrane region" description="Helical" evidence="12">
    <location>
        <begin position="485"/>
        <end position="504"/>
    </location>
</feature>
<dbReference type="FunFam" id="3.40.50.300:FF:000565">
    <property type="entry name" value="ABC bile acid transporter"/>
    <property type="match status" value="1"/>
</dbReference>
<evidence type="ECO:0000256" key="6">
    <source>
        <dbReference type="ARBA" id="ARBA00022741"/>
    </source>
</evidence>
<comment type="caution">
    <text evidence="16">The sequence shown here is derived from an EMBL/GenBank/DDBJ whole genome shotgun (WGS) entry which is preliminary data.</text>
</comment>
<dbReference type="Pfam" id="PF00664">
    <property type="entry name" value="ABC_membrane"/>
    <property type="match status" value="2"/>
</dbReference>
<keyword evidence="3" id="KW-0813">Transport</keyword>
<dbReference type="PANTHER" id="PTHR24223:SF353">
    <property type="entry name" value="ABC TRANSPORTER ATP-BINDING PROTEIN_PERMEASE VMR1-RELATED"/>
    <property type="match status" value="1"/>
</dbReference>
<feature type="compositionally biased region" description="Basic and acidic residues" evidence="11">
    <location>
        <begin position="1812"/>
        <end position="1824"/>
    </location>
</feature>
<dbReference type="PRINTS" id="PR00153">
    <property type="entry name" value="CSAPPISMRASE"/>
</dbReference>
<dbReference type="GO" id="GO:0140359">
    <property type="term" value="F:ABC-type transporter activity"/>
    <property type="evidence" value="ECO:0007669"/>
    <property type="project" value="InterPro"/>
</dbReference>
<dbReference type="InterPro" id="IPR017871">
    <property type="entry name" value="ABC_transporter-like_CS"/>
</dbReference>
<evidence type="ECO:0000313" key="16">
    <source>
        <dbReference type="EMBL" id="OZJ06265.1"/>
    </source>
</evidence>
<dbReference type="InterPro" id="IPR011527">
    <property type="entry name" value="ABC1_TM_dom"/>
</dbReference>
<dbReference type="EMBL" id="MVBO01000005">
    <property type="protein sequence ID" value="OZJ06265.1"/>
    <property type="molecule type" value="Genomic_DNA"/>
</dbReference>
<dbReference type="CDD" id="cd03250">
    <property type="entry name" value="ABCC_MRP_domain1"/>
    <property type="match status" value="1"/>
</dbReference>
<feature type="transmembrane region" description="Helical" evidence="12">
    <location>
        <begin position="357"/>
        <end position="375"/>
    </location>
</feature>
<feature type="transmembrane region" description="Helical" evidence="12">
    <location>
        <begin position="147"/>
        <end position="169"/>
    </location>
</feature>
<evidence type="ECO:0000256" key="3">
    <source>
        <dbReference type="ARBA" id="ARBA00022448"/>
    </source>
</evidence>
<keyword evidence="8 12" id="KW-1133">Transmembrane helix</keyword>
<feature type="region of interest" description="Disordered" evidence="11">
    <location>
        <begin position="745"/>
        <end position="776"/>
    </location>
</feature>
<gene>
    <name evidence="16" type="ORF">BZG36_00792</name>
</gene>
<dbReference type="Proteomes" id="UP000242875">
    <property type="component" value="Unassembled WGS sequence"/>
</dbReference>
<dbReference type="InterPro" id="IPR003593">
    <property type="entry name" value="AAA+_ATPase"/>
</dbReference>
<dbReference type="GO" id="GO:0000329">
    <property type="term" value="C:fungal-type vacuole membrane"/>
    <property type="evidence" value="ECO:0007669"/>
    <property type="project" value="TreeGrafter"/>
</dbReference>
<dbReference type="PROSITE" id="PS50929">
    <property type="entry name" value="ABC_TM1F"/>
    <property type="match status" value="2"/>
</dbReference>
<feature type="compositionally biased region" description="Basic and acidic residues" evidence="11">
    <location>
        <begin position="399"/>
        <end position="411"/>
    </location>
</feature>
<evidence type="ECO:0000256" key="1">
    <source>
        <dbReference type="ARBA" id="ARBA00000971"/>
    </source>
</evidence>
<keyword evidence="7" id="KW-0067">ATP-binding</keyword>
<feature type="region of interest" description="Disordered" evidence="11">
    <location>
        <begin position="399"/>
        <end position="435"/>
    </location>
</feature>
<feature type="transmembrane region" description="Helical" evidence="12">
    <location>
        <begin position="1229"/>
        <end position="1249"/>
    </location>
</feature>
<feature type="compositionally biased region" description="Basic and acidic residues" evidence="11">
    <location>
        <begin position="420"/>
        <end position="429"/>
    </location>
</feature>
<feature type="domain" description="ABC transmembrane type-1" evidence="15">
    <location>
        <begin position="1095"/>
        <end position="1371"/>
    </location>
</feature>
<keyword evidence="4 12" id="KW-0812">Transmembrane</keyword>
<feature type="transmembrane region" description="Helical" evidence="12">
    <location>
        <begin position="330"/>
        <end position="351"/>
    </location>
</feature>
<evidence type="ECO:0000256" key="5">
    <source>
        <dbReference type="ARBA" id="ARBA00022737"/>
    </source>
</evidence>
<dbReference type="Gene3D" id="2.40.100.10">
    <property type="entry name" value="Cyclophilin-like"/>
    <property type="match status" value="1"/>
</dbReference>
<evidence type="ECO:0000256" key="9">
    <source>
        <dbReference type="ARBA" id="ARBA00023136"/>
    </source>
</evidence>
<dbReference type="InterPro" id="IPR050173">
    <property type="entry name" value="ABC_transporter_C-like"/>
</dbReference>
<dbReference type="PROSITE" id="PS50893">
    <property type="entry name" value="ABC_TRANSPORTER_2"/>
    <property type="match status" value="2"/>
</dbReference>
<feature type="transmembrane region" description="Helical" evidence="12">
    <location>
        <begin position="458"/>
        <end position="479"/>
    </location>
</feature>
<evidence type="ECO:0000259" key="15">
    <source>
        <dbReference type="PROSITE" id="PS50929"/>
    </source>
</evidence>
<keyword evidence="9 12" id="KW-0472">Membrane</keyword>
<dbReference type="SMART" id="SM00382">
    <property type="entry name" value="AAA"/>
    <property type="match status" value="2"/>
</dbReference>
<feature type="transmembrane region" description="Helical" evidence="12">
    <location>
        <begin position="1206"/>
        <end position="1223"/>
    </location>
</feature>
<evidence type="ECO:0000256" key="2">
    <source>
        <dbReference type="ARBA" id="ARBA00004141"/>
    </source>
</evidence>
<feature type="transmembrane region" description="Helical" evidence="12">
    <location>
        <begin position="1032"/>
        <end position="1051"/>
    </location>
</feature>
<reference evidence="16 17" key="1">
    <citation type="journal article" date="2017" name="Mycologia">
        <title>Bifiguratus adelaidae, gen. et sp. nov., a new member of Mucoromycotina in endophytic and soil-dwelling habitats.</title>
        <authorList>
            <person name="Torres-Cruz T.J."/>
            <person name="Billingsley Tobias T.L."/>
            <person name="Almatruk M."/>
            <person name="Hesse C."/>
            <person name="Kuske C.R."/>
            <person name="Desiro A."/>
            <person name="Benucci G.M."/>
            <person name="Bonito G."/>
            <person name="Stajich J.E."/>
            <person name="Dunlap C."/>
            <person name="Arnold A.E."/>
            <person name="Porras-Alfaro A."/>
        </authorList>
    </citation>
    <scope>NUCLEOTIDE SEQUENCE [LARGE SCALE GENOMIC DNA]</scope>
    <source>
        <strain evidence="16 17">AZ0501</strain>
    </source>
</reference>
<dbReference type="OrthoDB" id="6500128at2759"/>
<feature type="transmembrane region" description="Helical" evidence="12">
    <location>
        <begin position="181"/>
        <end position="204"/>
    </location>
</feature>
<evidence type="ECO:0000256" key="12">
    <source>
        <dbReference type="SAM" id="Phobius"/>
    </source>
</evidence>
<dbReference type="CDD" id="cd18604">
    <property type="entry name" value="ABC_6TM_VMR1_D2_like"/>
    <property type="match status" value="1"/>
</dbReference>
<dbReference type="Pfam" id="PF00160">
    <property type="entry name" value="Pro_isomerase"/>
    <property type="match status" value="1"/>
</dbReference>
<dbReference type="GO" id="GO:0016887">
    <property type="term" value="F:ATP hydrolysis activity"/>
    <property type="evidence" value="ECO:0007669"/>
    <property type="project" value="InterPro"/>
</dbReference>
<feature type="domain" description="PPIase cyclophilin-type" evidence="13">
    <location>
        <begin position="1655"/>
        <end position="1821"/>
    </location>
</feature>
<dbReference type="InterPro" id="IPR002130">
    <property type="entry name" value="Cyclophilin-type_PPIase_dom"/>
</dbReference>
<dbReference type="SUPFAM" id="SSF50891">
    <property type="entry name" value="Cyclophilin-like"/>
    <property type="match status" value="1"/>
</dbReference>
<evidence type="ECO:0000256" key="8">
    <source>
        <dbReference type="ARBA" id="ARBA00022989"/>
    </source>
</evidence>
<dbReference type="Pfam" id="PF00005">
    <property type="entry name" value="ABC_tran"/>
    <property type="match status" value="2"/>
</dbReference>
<feature type="domain" description="ABC transporter" evidence="14">
    <location>
        <begin position="673"/>
        <end position="953"/>
    </location>
</feature>
<evidence type="ECO:0000256" key="7">
    <source>
        <dbReference type="ARBA" id="ARBA00022840"/>
    </source>
</evidence>
<dbReference type="PROSITE" id="PS00211">
    <property type="entry name" value="ABC_TRANSPORTER_1"/>
    <property type="match status" value="2"/>
</dbReference>
<dbReference type="InterPro" id="IPR029000">
    <property type="entry name" value="Cyclophilin-like_dom_sf"/>
</dbReference>
<dbReference type="SUPFAM" id="SSF90123">
    <property type="entry name" value="ABC transporter transmembrane region"/>
    <property type="match status" value="2"/>
</dbReference>
<feature type="region of interest" description="Disordered" evidence="11">
    <location>
        <begin position="1803"/>
        <end position="1824"/>
    </location>
</feature>
<comment type="subcellular location">
    <subcellularLocation>
        <location evidence="2">Membrane</location>
        <topology evidence="2">Multi-pass membrane protein</topology>
    </subcellularLocation>
</comment>
<name>A0A261Y6N9_9FUNG</name>
<keyword evidence="6" id="KW-0547">Nucleotide-binding</keyword>
<feature type="transmembrane region" description="Helical" evidence="12">
    <location>
        <begin position="216"/>
        <end position="238"/>
    </location>
</feature>
<evidence type="ECO:0000259" key="13">
    <source>
        <dbReference type="PROSITE" id="PS50072"/>
    </source>
</evidence>
<evidence type="ECO:0000259" key="14">
    <source>
        <dbReference type="PROSITE" id="PS50893"/>
    </source>
</evidence>
<feature type="transmembrane region" description="Helical" evidence="12">
    <location>
        <begin position="115"/>
        <end position="135"/>
    </location>
</feature>
<dbReference type="Gene3D" id="1.20.1560.10">
    <property type="entry name" value="ABC transporter type 1, transmembrane domain"/>
    <property type="match status" value="2"/>
</dbReference>
<comment type="catalytic activity">
    <reaction evidence="1">
        <text>[protein]-peptidylproline (omega=180) = [protein]-peptidylproline (omega=0)</text>
        <dbReference type="Rhea" id="RHEA:16237"/>
        <dbReference type="Rhea" id="RHEA-COMP:10747"/>
        <dbReference type="Rhea" id="RHEA-COMP:10748"/>
        <dbReference type="ChEBI" id="CHEBI:83833"/>
        <dbReference type="ChEBI" id="CHEBI:83834"/>
        <dbReference type="EC" id="5.2.1.8"/>
    </reaction>
</comment>
<feature type="transmembrane region" description="Helical" evidence="12">
    <location>
        <begin position="288"/>
        <end position="309"/>
    </location>
</feature>
<dbReference type="SUPFAM" id="SSF52540">
    <property type="entry name" value="P-loop containing nucleoside triphosphate hydrolases"/>
    <property type="match status" value="2"/>
</dbReference>
<feature type="transmembrane region" description="Helical" evidence="12">
    <location>
        <begin position="1320"/>
        <end position="1337"/>
    </location>
</feature>
<evidence type="ECO:0000256" key="11">
    <source>
        <dbReference type="SAM" id="MobiDB-lite"/>
    </source>
</evidence>
<evidence type="ECO:0000256" key="4">
    <source>
        <dbReference type="ARBA" id="ARBA00022692"/>
    </source>
</evidence>
<protein>
    <submittedName>
        <fullName evidence="16">Uncharacterized protein</fullName>
    </submittedName>
</protein>
<proteinExistence type="predicted"/>
<sequence>MSSPQYEAITVNIPLAGSAVISAIVLTFQRVYHHVKAREGTIRLPEDGELDLPSDEELRRREQLGDVPDPNQRFSTRVWDVLKLILSLAQLALSAFFLAWRLIHLDLEDEDNKFSAIGSLLSLIAWSYTTVLTLVSLRYKLPNSTGWILNTHVACLSLAAFCTSVYQSFTLSRSTRDLPEILVIGLLVNLGLTFAMTAVTWTLPRGPQMVTSKGKIVTPVDSASLFSFLAFTWVAPIIHEAYQSGHMKIGEVWYLPPQYRGRNVFPAFTKDRGRRLFIRMIKANKFSMMMQISMAAIGGGLYYAPAFFMKRLLDFIQTHQRETGYVSFRILSLEPGYLALLGYLACAMILAITNAQLWYWSSSAMQIHVLTSLNMEIYAKTLKRRDVYGDVKTDDKKAEGKKDAIENREANGEVSSVDSANKDNDKKEKDEDETADVTANTGTIVNLMSTDANRVSEYATWWFVLVDAPIELIIGIFFLWKLLGWSALIGLLVMIITLPINHYSAKAFTATQDKLMKARDSRVALMNEILQGVRQIKYFAWERRWEEKVMAKREEELGFLRKNFMLEVCFHLLWGGSPILVTIIAFISFTIFFGNELTPPIAFTSIAVFNELRFALNVLPETFVEAVQAYVSVRRIEKYLNEPEVETQPDASYGSGKGKIGFEDATITWNAAVQEKDENQAEAETDGGAAGPTSLFKLTDVSVEFPRNELSIICGPTGSGKTLMLLGLLGESDVTAGKSYCPRAPVFDDDLGGESEDDDDDDADADSTQDIPTAPRRRFSTIPASAWILPDAVAYVSQAAWLQNATIRDNITFGTPFDAVRYHAVLEACALVRDLEILEDGDETEIGEKGITLSGGQKQRVSLARAVYSRAGVIILDDVLSAVDAHTAKHIYQKCLMGPLMANRTRILVTHHVRMCVTGANYLVNIREGRVQHVGKVADLRERSILKEVVEEEEKDRKEDEEPGTLSAVPSMTDVTSAESTADEVTLTDGGLGGSIAVDDGDAPKKKKERRVLVEEESSAIGIVKLGIYKTYMLANGSWLFWLLLFVIFFGDRCLEVGEGWWVKLWSASYAVESTFTPPNHFVAQGLRLLQGENLSSFSVRSIADYYAADAKSEPQIMVATFVKHSVVYYLAGYILITFSSIILGAVRFGVTYYGSLKASRILYERMLRRILRAPMRFFDTTPVGRILNRFAKDFESVDSGLPNNFAWFFIQVIGVISVIGVVSSISPWFLGPMLLLCAFFYYLAARYASTSRQMKRMNSNAKSPLFTHFTETIVGVTTIRAFGVSRRFMLEMIKRTDVHARPFFFTWTVNRWLSTRSSATGALLSFAVGVAILWNLDFVDASLAGFTLTYAFTFTDQLFWGVRRYTSLELSLNSVERIVEYSELEEEAPEIIEPRPPASWPEEGKIEVKDLQVRYAADLDPVLHGINFSVKSQEKIGIVGRTGSGKSTLALSFFRFIEASRGSIIIDGKDISQIGLSHLRSRLTIIPQDPTLFSGTLRSNLDPFDQYTDAEVFESLRRVHLLPSDDDQEALAAESRDVNANVFRDLDAVVSEGGKNFSQGQRQLLCLARALLKRSKIVMMDEATASVDLHTDEAIQKTIRSEFVDCTILCIAHRLLTVIDYDRILVLDQGNVAEYDTPRNLIEDTNSIFYTMCRMTFQLFKDTVPKTAENFRALCTGEKGTGVSGKPLHYKNSVFHREEASRKNKAKHDFLTPYLDFTRGDGRGGESIYGQKFADENFTLKHGGRGTLSMANAGPASYFFVGNTNGSQFFICFGDTPWLDGRHTVLGQLTGGKEVLDKIEAEGSQSGATRSKIEVTDCGEVKE</sequence>
<dbReference type="CDD" id="cd03244">
    <property type="entry name" value="ABCC_MRP_domain2"/>
    <property type="match status" value="1"/>
</dbReference>
<dbReference type="PROSITE" id="PS50072">
    <property type="entry name" value="CSA_PPIASE_2"/>
    <property type="match status" value="1"/>
</dbReference>
<keyword evidence="10" id="KW-0325">Glycoprotein</keyword>
<feature type="domain" description="ABC transporter" evidence="14">
    <location>
        <begin position="1407"/>
        <end position="1655"/>
    </location>
</feature>
<evidence type="ECO:0000313" key="17">
    <source>
        <dbReference type="Proteomes" id="UP000242875"/>
    </source>
</evidence>
<keyword evidence="5" id="KW-0677">Repeat</keyword>
<dbReference type="GO" id="GO:0003755">
    <property type="term" value="F:peptidyl-prolyl cis-trans isomerase activity"/>
    <property type="evidence" value="ECO:0007669"/>
    <property type="project" value="UniProtKB-EC"/>
</dbReference>
<feature type="domain" description="ABC transmembrane type-1" evidence="15">
    <location>
        <begin position="292"/>
        <end position="628"/>
    </location>
</feature>
<feature type="transmembrane region" description="Helical" evidence="12">
    <location>
        <begin position="6"/>
        <end position="28"/>
    </location>
</feature>
<feature type="transmembrane region" description="Helical" evidence="12">
    <location>
        <begin position="1127"/>
        <end position="1151"/>
    </location>
</feature>
<feature type="transmembrane region" description="Helical" evidence="12">
    <location>
        <begin position="568"/>
        <end position="594"/>
    </location>
</feature>
<dbReference type="FunFam" id="3.40.50.300:FF:000825">
    <property type="entry name" value="ABC bile acid transporter"/>
    <property type="match status" value="1"/>
</dbReference>
<accession>A0A261Y6N9</accession>
<dbReference type="CDD" id="cd18596">
    <property type="entry name" value="ABC_6TM_VMR1_D1_like"/>
    <property type="match status" value="1"/>
</dbReference>
<dbReference type="PANTHER" id="PTHR24223">
    <property type="entry name" value="ATP-BINDING CASSETTE SUB-FAMILY C"/>
    <property type="match status" value="1"/>
</dbReference>
<dbReference type="GO" id="GO:0005524">
    <property type="term" value="F:ATP binding"/>
    <property type="evidence" value="ECO:0007669"/>
    <property type="project" value="UniProtKB-KW"/>
</dbReference>
<dbReference type="InterPro" id="IPR036640">
    <property type="entry name" value="ABC1_TM_sf"/>
</dbReference>
<dbReference type="Gene3D" id="3.40.50.300">
    <property type="entry name" value="P-loop containing nucleotide triphosphate hydrolases"/>
    <property type="match status" value="2"/>
</dbReference>
<feature type="compositionally biased region" description="Acidic residues" evidence="11">
    <location>
        <begin position="747"/>
        <end position="767"/>
    </location>
</feature>
<feature type="transmembrane region" description="Helical" evidence="12">
    <location>
        <begin position="81"/>
        <end position="103"/>
    </location>
</feature>
<organism evidence="16 17">
    <name type="scientific">Bifiguratus adelaidae</name>
    <dbReference type="NCBI Taxonomy" id="1938954"/>
    <lineage>
        <taxon>Eukaryota</taxon>
        <taxon>Fungi</taxon>
        <taxon>Fungi incertae sedis</taxon>
        <taxon>Mucoromycota</taxon>
        <taxon>Mucoromycotina</taxon>
        <taxon>Endogonomycetes</taxon>
        <taxon>Endogonales</taxon>
        <taxon>Endogonales incertae sedis</taxon>
        <taxon>Bifiguratus</taxon>
    </lineage>
</organism>
<dbReference type="InterPro" id="IPR027417">
    <property type="entry name" value="P-loop_NTPase"/>
</dbReference>